<dbReference type="PANTHER" id="PTHR35526:SF3">
    <property type="entry name" value="ANTI-SIGMA-F FACTOR RSBW"/>
    <property type="match status" value="1"/>
</dbReference>
<protein>
    <submittedName>
        <fullName evidence="3">ATP-binding protein</fullName>
    </submittedName>
</protein>
<keyword evidence="1" id="KW-0418">Kinase</keyword>
<organism evidence="3 4">
    <name type="scientific">Streptomyces lichenis</name>
    <dbReference type="NCBI Taxonomy" id="2306967"/>
    <lineage>
        <taxon>Bacteria</taxon>
        <taxon>Bacillati</taxon>
        <taxon>Actinomycetota</taxon>
        <taxon>Actinomycetes</taxon>
        <taxon>Kitasatosporales</taxon>
        <taxon>Streptomycetaceae</taxon>
        <taxon>Streptomyces</taxon>
    </lineage>
</organism>
<dbReference type="Pfam" id="PF13581">
    <property type="entry name" value="HATPase_c_2"/>
    <property type="match status" value="1"/>
</dbReference>
<reference evidence="3 4" key="1">
    <citation type="submission" date="2022-04" db="EMBL/GenBank/DDBJ databases">
        <title>Streptomyces sp. nov. LCR6-01 isolated from Lichen of Dirinaria sp.</title>
        <authorList>
            <person name="Kanchanasin P."/>
            <person name="Tanasupawat S."/>
            <person name="Phongsopitanun W."/>
        </authorList>
    </citation>
    <scope>NUCLEOTIDE SEQUENCE [LARGE SCALE GENOMIC DNA]</scope>
    <source>
        <strain evidence="3 4">LCR6-01</strain>
    </source>
</reference>
<dbReference type="SUPFAM" id="SSF55874">
    <property type="entry name" value="ATPase domain of HSP90 chaperone/DNA topoisomerase II/histidine kinase"/>
    <property type="match status" value="1"/>
</dbReference>
<accession>A0ABT0I969</accession>
<keyword evidence="1" id="KW-0723">Serine/threonine-protein kinase</keyword>
<proteinExistence type="predicted"/>
<dbReference type="InterPro" id="IPR036890">
    <property type="entry name" value="HATPase_C_sf"/>
</dbReference>
<keyword evidence="3" id="KW-0067">ATP-binding</keyword>
<dbReference type="GO" id="GO:0005524">
    <property type="term" value="F:ATP binding"/>
    <property type="evidence" value="ECO:0007669"/>
    <property type="project" value="UniProtKB-KW"/>
</dbReference>
<gene>
    <name evidence="3" type="ORF">M1O15_10640</name>
</gene>
<evidence type="ECO:0000256" key="1">
    <source>
        <dbReference type="ARBA" id="ARBA00022527"/>
    </source>
</evidence>
<dbReference type="RefSeq" id="WP_248633222.1">
    <property type="nucleotide sequence ID" value="NZ_JALPTH010000008.1"/>
</dbReference>
<dbReference type="InterPro" id="IPR003594">
    <property type="entry name" value="HATPase_dom"/>
</dbReference>
<name>A0ABT0I969_9ACTN</name>
<evidence type="ECO:0000313" key="3">
    <source>
        <dbReference type="EMBL" id="MCK8677844.1"/>
    </source>
</evidence>
<dbReference type="Gene3D" id="3.30.565.10">
    <property type="entry name" value="Histidine kinase-like ATPase, C-terminal domain"/>
    <property type="match status" value="1"/>
</dbReference>
<dbReference type="EMBL" id="JALPTH010000008">
    <property type="protein sequence ID" value="MCK8677844.1"/>
    <property type="molecule type" value="Genomic_DNA"/>
</dbReference>
<comment type="caution">
    <text evidence="3">The sequence shown here is derived from an EMBL/GenBank/DDBJ whole genome shotgun (WGS) entry which is preliminary data.</text>
</comment>
<dbReference type="InterPro" id="IPR050267">
    <property type="entry name" value="Anti-sigma-factor_SerPK"/>
</dbReference>
<evidence type="ECO:0000313" key="4">
    <source>
        <dbReference type="Proteomes" id="UP001522868"/>
    </source>
</evidence>
<dbReference type="CDD" id="cd16936">
    <property type="entry name" value="HATPase_RsbW-like"/>
    <property type="match status" value="1"/>
</dbReference>
<keyword evidence="3" id="KW-0547">Nucleotide-binding</keyword>
<dbReference type="PANTHER" id="PTHR35526">
    <property type="entry name" value="ANTI-SIGMA-F FACTOR RSBW-RELATED"/>
    <property type="match status" value="1"/>
</dbReference>
<dbReference type="Proteomes" id="UP001522868">
    <property type="component" value="Unassembled WGS sequence"/>
</dbReference>
<evidence type="ECO:0000259" key="2">
    <source>
        <dbReference type="Pfam" id="PF13581"/>
    </source>
</evidence>
<keyword evidence="4" id="KW-1185">Reference proteome</keyword>
<sequence>MNGPGLPFYYGEPLLVRDQLDLVATRTAAGYARAFTGLALAKWGAGPVQDDALLVVSELVTNAVTATTTALAEPDGLSLVTVRLLGLRASVVIEVWDLSTARPAAKEPDEESEGGRGLLLVGSLASRWGSYTAGGGKAVWAELPFVQPHSTEPTTQPRPWRRPATPYDLDLLHRVLAGLHATL</sequence>
<keyword evidence="1" id="KW-0808">Transferase</keyword>
<feature type="domain" description="Histidine kinase/HSP90-like ATPase" evidence="2">
    <location>
        <begin position="33"/>
        <end position="140"/>
    </location>
</feature>